<evidence type="ECO:0000256" key="1">
    <source>
        <dbReference type="SAM" id="MobiDB-lite"/>
    </source>
</evidence>
<proteinExistence type="predicted"/>
<feature type="chain" id="PRO_5040819675" description="Conjugal transfer protein TraV" evidence="2">
    <location>
        <begin position="30"/>
        <end position="76"/>
    </location>
</feature>
<keyword evidence="2" id="KW-0732">Signal</keyword>
<evidence type="ECO:0000256" key="2">
    <source>
        <dbReference type="SAM" id="SignalP"/>
    </source>
</evidence>
<feature type="region of interest" description="Disordered" evidence="1">
    <location>
        <begin position="57"/>
        <end position="76"/>
    </location>
</feature>
<evidence type="ECO:0000313" key="4">
    <source>
        <dbReference type="Proteomes" id="UP001138768"/>
    </source>
</evidence>
<keyword evidence="4" id="KW-1185">Reference proteome</keyword>
<dbReference type="Proteomes" id="UP001138768">
    <property type="component" value="Unassembled WGS sequence"/>
</dbReference>
<protein>
    <recommendedName>
        <fullName evidence="5">Conjugal transfer protein TraV</fullName>
    </recommendedName>
</protein>
<organism evidence="3 4">
    <name type="scientific">Lamprobacter modestohalophilus</name>
    <dbReference type="NCBI Taxonomy" id="1064514"/>
    <lineage>
        <taxon>Bacteria</taxon>
        <taxon>Pseudomonadati</taxon>
        <taxon>Pseudomonadota</taxon>
        <taxon>Gammaproteobacteria</taxon>
        <taxon>Chromatiales</taxon>
        <taxon>Chromatiaceae</taxon>
        <taxon>Lamprobacter</taxon>
    </lineage>
</organism>
<evidence type="ECO:0000313" key="3">
    <source>
        <dbReference type="EMBL" id="MBK1621379.1"/>
    </source>
</evidence>
<sequence>MNAKVLQRRTRLILLPVLTIAITMTSSCASPLGRPHFACEGLPSRPLCLSVTEVYQRTEGQGPPPAEVLTRKGDLR</sequence>
<evidence type="ECO:0008006" key="5">
    <source>
        <dbReference type="Google" id="ProtNLM"/>
    </source>
</evidence>
<dbReference type="AlphaFoldDB" id="A0A9X0WDD1"/>
<reference evidence="3 4" key="1">
    <citation type="journal article" date="2020" name="Microorganisms">
        <title>Osmotic Adaptation and Compatible Solute Biosynthesis of Phototrophic Bacteria as Revealed from Genome Analyses.</title>
        <authorList>
            <person name="Imhoff J.F."/>
            <person name="Rahn T."/>
            <person name="Kunzel S."/>
            <person name="Keller A."/>
            <person name="Neulinger S.C."/>
        </authorList>
    </citation>
    <scope>NUCLEOTIDE SEQUENCE [LARGE SCALE GENOMIC DNA]</scope>
    <source>
        <strain evidence="3 4">DSM 25653</strain>
    </source>
</reference>
<dbReference type="EMBL" id="NRRY01000070">
    <property type="protein sequence ID" value="MBK1621379.1"/>
    <property type="molecule type" value="Genomic_DNA"/>
</dbReference>
<comment type="caution">
    <text evidence="3">The sequence shown here is derived from an EMBL/GenBank/DDBJ whole genome shotgun (WGS) entry which is preliminary data.</text>
</comment>
<dbReference type="RefSeq" id="WP_200250272.1">
    <property type="nucleotide sequence ID" value="NZ_NRRY01000070.1"/>
</dbReference>
<accession>A0A9X0WDD1</accession>
<gene>
    <name evidence="3" type="ORF">CKO42_23785</name>
</gene>
<feature type="signal peptide" evidence="2">
    <location>
        <begin position="1"/>
        <end position="29"/>
    </location>
</feature>
<name>A0A9X0WDD1_9GAMM</name>
<dbReference type="PROSITE" id="PS51257">
    <property type="entry name" value="PROKAR_LIPOPROTEIN"/>
    <property type="match status" value="1"/>
</dbReference>